<proteinExistence type="inferred from homology"/>
<dbReference type="GO" id="GO:0015562">
    <property type="term" value="F:efflux transmembrane transporter activity"/>
    <property type="evidence" value="ECO:0007669"/>
    <property type="project" value="InterPro"/>
</dbReference>
<accession>R0D5S6</accession>
<organism evidence="3 4">
    <name type="scientific">Caulobacter vibrioides OR37</name>
    <dbReference type="NCBI Taxonomy" id="1292034"/>
    <lineage>
        <taxon>Bacteria</taxon>
        <taxon>Pseudomonadati</taxon>
        <taxon>Pseudomonadota</taxon>
        <taxon>Alphaproteobacteria</taxon>
        <taxon>Caulobacterales</taxon>
        <taxon>Caulobacteraceae</taxon>
        <taxon>Caulobacter</taxon>
    </lineage>
</organism>
<protein>
    <submittedName>
        <fullName evidence="3">Outer membrane protein</fullName>
    </submittedName>
</protein>
<dbReference type="OrthoDB" id="9791261at2"/>
<keyword evidence="4" id="KW-1185">Reference proteome</keyword>
<dbReference type="eggNOG" id="COG1538">
    <property type="taxonomic scope" value="Bacteria"/>
</dbReference>
<comment type="caution">
    <text evidence="3">The sequence shown here is derived from an EMBL/GenBank/DDBJ whole genome shotgun (WGS) entry which is preliminary data.</text>
</comment>
<feature type="chain" id="PRO_5004348071" evidence="2">
    <location>
        <begin position="24"/>
        <end position="451"/>
    </location>
</feature>
<dbReference type="RefSeq" id="WP_004615495.1">
    <property type="nucleotide sequence ID" value="NZ_APMP01000001.1"/>
</dbReference>
<keyword evidence="2" id="KW-0732">Signal</keyword>
<dbReference type="PANTHER" id="PTHR30203">
    <property type="entry name" value="OUTER MEMBRANE CATION EFFLUX PROTEIN"/>
    <property type="match status" value="1"/>
</dbReference>
<dbReference type="Gene3D" id="1.20.1600.10">
    <property type="entry name" value="Outer membrane efflux proteins (OEP)"/>
    <property type="match status" value="1"/>
</dbReference>
<sequence precursor="true">MKRPTAQAILLTAACLVAGCAHYAPAPIHAEALPDRLEAARLDQKPPGAAWTMADLLAVALARNANVTEAAAKYRTALAAAKAARVAPGASLTLTAEYANDPSTSSPWLLGGGSDIPLDVGARRSTRTGMADLAAVQALHDYAETVWNVRTALQRAVAERAAADAERVLASEWTTLRQQRLDRLERRVAAGADDRALALAARADLNAAHRRETEASGRRQAADAALAQALGVTPAAVTGLVIAPRSAAPDPSDLSGRRRSAALSRRDVLKAIIDYDIAENALRLEVAKQYPEVRLGPGYTWERGLTKLPFNLNLALPPWDMNRAAIAQAEAKRAEAARTLEAVQAAALSAVDQAAAALKAARASEATVQRDLPNALRQAASADRAAKAGETDRVEALQAEAAVVEARLADGNARKASALAVIDLEDALRAPFDPAETPILDQSIKALEVHP</sequence>
<evidence type="ECO:0000313" key="3">
    <source>
        <dbReference type="EMBL" id="ENZ83916.1"/>
    </source>
</evidence>
<dbReference type="PATRIC" id="fig|1292034.3.peg.422"/>
<reference evidence="3 4" key="1">
    <citation type="journal article" date="2013" name="Genome Announc.">
        <title>Draft Genome Sequence for Caulobacter sp. Strain OR37, a Bacterium Tolerant to Heavy Metals.</title>
        <authorList>
            <person name="Utturkar S.M."/>
            <person name="Bollmann A."/>
            <person name="Brzoska R.M."/>
            <person name="Klingeman D.M."/>
            <person name="Epstein S.E."/>
            <person name="Palumbo A.V."/>
            <person name="Brown S.D."/>
        </authorList>
    </citation>
    <scope>NUCLEOTIDE SEQUENCE [LARGE SCALE GENOMIC DNA]</scope>
    <source>
        <strain evidence="3 4">OR37</strain>
    </source>
</reference>
<dbReference type="InterPro" id="IPR003423">
    <property type="entry name" value="OMP_efflux"/>
</dbReference>
<evidence type="ECO:0000256" key="2">
    <source>
        <dbReference type="SAM" id="SignalP"/>
    </source>
</evidence>
<dbReference type="PANTHER" id="PTHR30203:SF24">
    <property type="entry name" value="BLR4935 PROTEIN"/>
    <property type="match status" value="1"/>
</dbReference>
<dbReference type="AlphaFoldDB" id="R0D5S6"/>
<name>R0D5S6_CAUVI</name>
<dbReference type="InterPro" id="IPR010131">
    <property type="entry name" value="MdtP/NodT-like"/>
</dbReference>
<dbReference type="SUPFAM" id="SSF56954">
    <property type="entry name" value="Outer membrane efflux proteins (OEP)"/>
    <property type="match status" value="1"/>
</dbReference>
<comment type="similarity">
    <text evidence="1">Belongs to the outer membrane factor (OMF) (TC 1.B.17) family.</text>
</comment>
<gene>
    <name evidence="3" type="ORF">OR37_00424</name>
</gene>
<evidence type="ECO:0000256" key="1">
    <source>
        <dbReference type="ARBA" id="ARBA00007613"/>
    </source>
</evidence>
<dbReference type="EMBL" id="APMP01000001">
    <property type="protein sequence ID" value="ENZ83916.1"/>
    <property type="molecule type" value="Genomic_DNA"/>
</dbReference>
<evidence type="ECO:0000313" key="4">
    <source>
        <dbReference type="Proteomes" id="UP000013063"/>
    </source>
</evidence>
<feature type="signal peptide" evidence="2">
    <location>
        <begin position="1"/>
        <end position="23"/>
    </location>
</feature>
<dbReference type="Proteomes" id="UP000013063">
    <property type="component" value="Unassembled WGS sequence"/>
</dbReference>
<dbReference type="PROSITE" id="PS51257">
    <property type="entry name" value="PROKAR_LIPOPROTEIN"/>
    <property type="match status" value="1"/>
</dbReference>
<dbReference type="STRING" id="1292034.OR37_00424"/>
<dbReference type="Pfam" id="PF02321">
    <property type="entry name" value="OEP"/>
    <property type="match status" value="2"/>
</dbReference>